<dbReference type="EC" id="1.11.1.24" evidence="3"/>
<comment type="subunit">
    <text evidence="2">Monomer.</text>
</comment>
<dbReference type="SUPFAM" id="SSF52833">
    <property type="entry name" value="Thioredoxin-like"/>
    <property type="match status" value="1"/>
</dbReference>
<evidence type="ECO:0000256" key="10">
    <source>
        <dbReference type="ARBA" id="ARBA00038489"/>
    </source>
</evidence>
<dbReference type="EMBL" id="AM406670">
    <property type="protein sequence ID" value="CAL94680.1"/>
    <property type="molecule type" value="Genomic_DNA"/>
</dbReference>
<dbReference type="GO" id="GO:0005737">
    <property type="term" value="C:cytoplasm"/>
    <property type="evidence" value="ECO:0007669"/>
    <property type="project" value="TreeGrafter"/>
</dbReference>
<evidence type="ECO:0000256" key="6">
    <source>
        <dbReference type="ARBA" id="ARBA00023002"/>
    </source>
</evidence>
<comment type="similarity">
    <text evidence="10">Belongs to the peroxiredoxin family. BCP/PrxQ subfamily.</text>
</comment>
<comment type="catalytic activity">
    <reaction evidence="12">
        <text>a hydroperoxide + [thioredoxin]-dithiol = an alcohol + [thioredoxin]-disulfide + H2O</text>
        <dbReference type="Rhea" id="RHEA:62620"/>
        <dbReference type="Rhea" id="RHEA-COMP:10698"/>
        <dbReference type="Rhea" id="RHEA-COMP:10700"/>
        <dbReference type="ChEBI" id="CHEBI:15377"/>
        <dbReference type="ChEBI" id="CHEBI:29950"/>
        <dbReference type="ChEBI" id="CHEBI:30879"/>
        <dbReference type="ChEBI" id="CHEBI:35924"/>
        <dbReference type="ChEBI" id="CHEBI:50058"/>
        <dbReference type="EC" id="1.11.1.24"/>
    </reaction>
</comment>
<name>A1K775_AZOSB</name>
<dbReference type="Gene3D" id="3.40.30.10">
    <property type="entry name" value="Glutaredoxin"/>
    <property type="match status" value="1"/>
</dbReference>
<dbReference type="CDD" id="cd03017">
    <property type="entry name" value="PRX_BCP"/>
    <property type="match status" value="1"/>
</dbReference>
<evidence type="ECO:0000256" key="3">
    <source>
        <dbReference type="ARBA" id="ARBA00013017"/>
    </source>
</evidence>
<keyword evidence="16" id="KW-1185">Reference proteome</keyword>
<keyword evidence="5" id="KW-0049">Antioxidant</keyword>
<dbReference type="PANTHER" id="PTHR42801">
    <property type="entry name" value="THIOREDOXIN-DEPENDENT PEROXIDE REDUCTASE"/>
    <property type="match status" value="1"/>
</dbReference>
<evidence type="ECO:0000256" key="5">
    <source>
        <dbReference type="ARBA" id="ARBA00022862"/>
    </source>
</evidence>
<dbReference type="AlphaFoldDB" id="A1K775"/>
<proteinExistence type="inferred from homology"/>
<reference evidence="15 16" key="1">
    <citation type="journal article" date="2006" name="Nat. Biotechnol.">
        <title>Complete genome of the mutualistic, N2-fixing grass endophyte Azoarcus sp. strain BH72.</title>
        <authorList>
            <person name="Krause A."/>
            <person name="Ramakumar A."/>
            <person name="Bartels D."/>
            <person name="Battistoni F."/>
            <person name="Bekel T."/>
            <person name="Boch J."/>
            <person name="Boehm M."/>
            <person name="Friedrich F."/>
            <person name="Hurek T."/>
            <person name="Krause L."/>
            <person name="Linke B."/>
            <person name="McHardy A.C."/>
            <person name="Sarkar A."/>
            <person name="Schneiker S."/>
            <person name="Syed A.A."/>
            <person name="Thauer R."/>
            <person name="Vorhoelter F.-J."/>
            <person name="Weidner S."/>
            <person name="Puehler A."/>
            <person name="Reinhold-Hurek B."/>
            <person name="Kaiser O."/>
            <person name="Goesmann A."/>
        </authorList>
    </citation>
    <scope>NUCLEOTIDE SEQUENCE [LARGE SCALE GENOMIC DNA]</scope>
    <source>
        <strain evidence="15 16">BH72</strain>
    </source>
</reference>
<dbReference type="HOGENOM" id="CLU_042529_14_1_4"/>
<dbReference type="FunFam" id="3.40.30.10:FF:000007">
    <property type="entry name" value="Thioredoxin-dependent thiol peroxidase"/>
    <property type="match status" value="1"/>
</dbReference>
<dbReference type="InterPro" id="IPR024706">
    <property type="entry name" value="Peroxiredoxin_AhpC-typ"/>
</dbReference>
<dbReference type="eggNOG" id="COG1225">
    <property type="taxonomic scope" value="Bacteria"/>
</dbReference>
<evidence type="ECO:0000256" key="2">
    <source>
        <dbReference type="ARBA" id="ARBA00011245"/>
    </source>
</evidence>
<sequence>MACGDLAPVFSLPDADMEDFSLAGERGRHHVVLYFYPRDNTPGCTLQAADFSDHEADFARHDCIIVGVSPDDCLKHAEFRDQHGLSIRLLSDSDTEVSRLYQVWQEKEVDGVKKMGVARTTFVIDKQGVVRHVLRDVAPRGHAAAVYKLVKELETDNANGNHQEQRGYA</sequence>
<accession>A1K775</accession>
<evidence type="ECO:0000256" key="11">
    <source>
        <dbReference type="ARBA" id="ARBA00042639"/>
    </source>
</evidence>
<gene>
    <name evidence="15" type="primary">bcp1</name>
    <name evidence="15" type="ordered locus">azo2063</name>
</gene>
<dbReference type="InterPro" id="IPR036249">
    <property type="entry name" value="Thioredoxin-like_sf"/>
</dbReference>
<dbReference type="GO" id="GO:0034599">
    <property type="term" value="P:cellular response to oxidative stress"/>
    <property type="evidence" value="ECO:0007669"/>
    <property type="project" value="TreeGrafter"/>
</dbReference>
<organism evidence="15 16">
    <name type="scientific">Azoarcus sp. (strain BH72)</name>
    <dbReference type="NCBI Taxonomy" id="418699"/>
    <lineage>
        <taxon>Bacteria</taxon>
        <taxon>Pseudomonadati</taxon>
        <taxon>Pseudomonadota</taxon>
        <taxon>Betaproteobacteria</taxon>
        <taxon>Rhodocyclales</taxon>
        <taxon>Zoogloeaceae</taxon>
        <taxon>Azoarcus</taxon>
    </lineage>
</organism>
<feature type="active site" description="Cysteine sulfenic acid (-SOH) intermediate; for peroxidase activity" evidence="13">
    <location>
        <position position="44"/>
    </location>
</feature>
<dbReference type="InterPro" id="IPR050924">
    <property type="entry name" value="Peroxiredoxin_BCP/PrxQ"/>
</dbReference>
<dbReference type="GO" id="GO:0008379">
    <property type="term" value="F:thioredoxin peroxidase activity"/>
    <property type="evidence" value="ECO:0007669"/>
    <property type="project" value="TreeGrafter"/>
</dbReference>
<evidence type="ECO:0000256" key="8">
    <source>
        <dbReference type="ARBA" id="ARBA00023284"/>
    </source>
</evidence>
<evidence type="ECO:0000256" key="4">
    <source>
        <dbReference type="ARBA" id="ARBA00022559"/>
    </source>
</evidence>
<keyword evidence="7" id="KW-1015">Disulfide bond</keyword>
<dbReference type="PANTHER" id="PTHR42801:SF4">
    <property type="entry name" value="AHPC_TSA FAMILY PROTEIN"/>
    <property type="match status" value="1"/>
</dbReference>
<dbReference type="InterPro" id="IPR000866">
    <property type="entry name" value="AhpC/TSA"/>
</dbReference>
<dbReference type="STRING" id="62928.azo2063"/>
<evidence type="ECO:0000256" key="7">
    <source>
        <dbReference type="ARBA" id="ARBA00023157"/>
    </source>
</evidence>
<evidence type="ECO:0000313" key="15">
    <source>
        <dbReference type="EMBL" id="CAL94680.1"/>
    </source>
</evidence>
<evidence type="ECO:0000259" key="14">
    <source>
        <dbReference type="PROSITE" id="PS51352"/>
    </source>
</evidence>
<evidence type="ECO:0000256" key="12">
    <source>
        <dbReference type="ARBA" id="ARBA00049091"/>
    </source>
</evidence>
<evidence type="ECO:0000256" key="9">
    <source>
        <dbReference type="ARBA" id="ARBA00032824"/>
    </source>
</evidence>
<dbReference type="Proteomes" id="UP000002588">
    <property type="component" value="Chromosome"/>
</dbReference>
<feature type="domain" description="Thioredoxin" evidence="14">
    <location>
        <begin position="1"/>
        <end position="155"/>
    </location>
</feature>
<keyword evidence="6" id="KW-0560">Oxidoreductase</keyword>
<dbReference type="Pfam" id="PF00578">
    <property type="entry name" value="AhpC-TSA"/>
    <property type="match status" value="1"/>
</dbReference>
<dbReference type="KEGG" id="aoa:dqs_2189"/>
<dbReference type="InterPro" id="IPR013766">
    <property type="entry name" value="Thioredoxin_domain"/>
</dbReference>
<evidence type="ECO:0000256" key="13">
    <source>
        <dbReference type="PIRSR" id="PIRSR000239-1"/>
    </source>
</evidence>
<keyword evidence="4" id="KW-0575">Peroxidase</keyword>
<comment type="function">
    <text evidence="1">Thiol-specific peroxidase that catalyzes the reduction of hydrogen peroxide and organic hydroperoxides to water and alcohols, respectively. Plays a role in cell protection against oxidative stress by detoxifying peroxides and as sensor of hydrogen peroxide-mediated signaling events.</text>
</comment>
<evidence type="ECO:0000313" key="16">
    <source>
        <dbReference type="Proteomes" id="UP000002588"/>
    </source>
</evidence>
<dbReference type="KEGG" id="azo:azo2063"/>
<dbReference type="PIRSF" id="PIRSF000239">
    <property type="entry name" value="AHPC"/>
    <property type="match status" value="1"/>
</dbReference>
<evidence type="ECO:0000256" key="1">
    <source>
        <dbReference type="ARBA" id="ARBA00003330"/>
    </source>
</evidence>
<keyword evidence="8" id="KW-0676">Redox-active center</keyword>
<dbReference type="PROSITE" id="PS51352">
    <property type="entry name" value="THIOREDOXIN_2"/>
    <property type="match status" value="1"/>
</dbReference>
<dbReference type="GO" id="GO:0045454">
    <property type="term" value="P:cell redox homeostasis"/>
    <property type="evidence" value="ECO:0007669"/>
    <property type="project" value="TreeGrafter"/>
</dbReference>
<protein>
    <recommendedName>
        <fullName evidence="3">thioredoxin-dependent peroxiredoxin</fullName>
        <ecNumber evidence="3">1.11.1.24</ecNumber>
    </recommendedName>
    <alternativeName>
        <fullName evidence="9">Thioredoxin peroxidase</fullName>
    </alternativeName>
    <alternativeName>
        <fullName evidence="11">Thioredoxin-dependent peroxiredoxin Bcp</fullName>
    </alternativeName>
</protein>